<evidence type="ECO:0000313" key="2">
    <source>
        <dbReference type="Proteomes" id="UP000054223"/>
    </source>
</evidence>
<accession>A0A9X0HK53</accession>
<sequence>MCNATEYNEYFTVPVPQMSVMTVAFWIRIEDPMFFDGNWRYMLDARDILPESYATSIAVGGGWAYHVNGINQGNGALNATLVEDQWIRLVFTSTGANTAGNIFFNARHTHNEYIFQAKYADVRVYDRILTPQEIQTGTYQNTGLVARYDFKDATSTTAPDLSGNDRVATLYGDPIKGGSGTEHYAPGSSWQDTENWARTGNWIYYQGDYSGGYCWYADPGVEVYATLDKPVIGNAIELDFGGDPAPTSTLFQIRPVGTSQWVDLGVKNTTHVSTLPLPNSNTYYDLRVRNNPGAPGSYTILDKTSVI</sequence>
<dbReference type="Proteomes" id="UP000054223">
    <property type="component" value="Unassembled WGS sequence"/>
</dbReference>
<evidence type="ECO:0000313" key="1">
    <source>
        <dbReference type="EMBL" id="KUG07410.1"/>
    </source>
</evidence>
<dbReference type="SUPFAM" id="SSF49899">
    <property type="entry name" value="Concanavalin A-like lectins/glucanases"/>
    <property type="match status" value="1"/>
</dbReference>
<proteinExistence type="predicted"/>
<dbReference type="InterPro" id="IPR013320">
    <property type="entry name" value="ConA-like_dom_sf"/>
</dbReference>
<dbReference type="OrthoDB" id="176279at2"/>
<dbReference type="AlphaFoldDB" id="A0A9X0HK53"/>
<dbReference type="Gene3D" id="2.60.120.200">
    <property type="match status" value="1"/>
</dbReference>
<reference evidence="1 2" key="1">
    <citation type="submission" date="2015-11" db="EMBL/GenBank/DDBJ databases">
        <title>Solirubrum puertoriconensis gen. nov. an environmental bacteria isolated in Puerto Rico.</title>
        <authorList>
            <person name="Cuebas-Irizarry M.F."/>
            <person name="Montalvo-Rodriguez R."/>
        </authorList>
    </citation>
    <scope>NUCLEOTIDE SEQUENCE [LARGE SCALE GENOMIC DNA]</scope>
    <source>
        <strain evidence="1 2">MC1A</strain>
    </source>
</reference>
<dbReference type="GO" id="GO:0005975">
    <property type="term" value="P:carbohydrate metabolic process"/>
    <property type="evidence" value="ECO:0007669"/>
    <property type="project" value="UniProtKB-ARBA"/>
</dbReference>
<comment type="caution">
    <text evidence="1">The sequence shown here is derived from an EMBL/GenBank/DDBJ whole genome shotgun (WGS) entry which is preliminary data.</text>
</comment>
<dbReference type="RefSeq" id="WP_059071035.1">
    <property type="nucleotide sequence ID" value="NZ_LNAL01000007.1"/>
</dbReference>
<protein>
    <submittedName>
        <fullName evidence="1">Uncharacterized protein</fullName>
    </submittedName>
</protein>
<gene>
    <name evidence="1" type="ORF">ASU33_13740</name>
</gene>
<name>A0A9X0HK53_SOLP1</name>
<dbReference type="GO" id="GO:0004553">
    <property type="term" value="F:hydrolase activity, hydrolyzing O-glycosyl compounds"/>
    <property type="evidence" value="ECO:0007669"/>
    <property type="project" value="UniProtKB-ARBA"/>
</dbReference>
<dbReference type="EMBL" id="LNAL01000007">
    <property type="protein sequence ID" value="KUG07410.1"/>
    <property type="molecule type" value="Genomic_DNA"/>
</dbReference>
<keyword evidence="2" id="KW-1185">Reference proteome</keyword>
<organism evidence="1 2">
    <name type="scientific">Solirubrum puertoriconensis</name>
    <dbReference type="NCBI Taxonomy" id="1751427"/>
    <lineage>
        <taxon>Bacteria</taxon>
        <taxon>Pseudomonadati</taxon>
        <taxon>Bacteroidota</taxon>
        <taxon>Cytophagia</taxon>
        <taxon>Cytophagales</taxon>
    </lineage>
</organism>